<evidence type="ECO:0000256" key="1">
    <source>
        <dbReference type="ARBA" id="ARBA00023015"/>
    </source>
</evidence>
<dbReference type="PROSITE" id="PS51078">
    <property type="entry name" value="ICLR_ED"/>
    <property type="match status" value="1"/>
</dbReference>
<protein>
    <submittedName>
        <fullName evidence="6">DNA-binding transcriptional regulator, IclR family</fullName>
    </submittedName>
</protein>
<dbReference type="InterPro" id="IPR050707">
    <property type="entry name" value="HTH_MetabolicPath_Reg"/>
</dbReference>
<feature type="domain" description="IclR-ED" evidence="5">
    <location>
        <begin position="68"/>
        <end position="252"/>
    </location>
</feature>
<dbReference type="Pfam" id="PF01614">
    <property type="entry name" value="IclR_C"/>
    <property type="match status" value="1"/>
</dbReference>
<dbReference type="InterPro" id="IPR014757">
    <property type="entry name" value="Tscrpt_reg_IclR_C"/>
</dbReference>
<dbReference type="SUPFAM" id="SSF55781">
    <property type="entry name" value="GAF domain-like"/>
    <property type="match status" value="1"/>
</dbReference>
<evidence type="ECO:0000313" key="7">
    <source>
        <dbReference type="Proteomes" id="UP000199025"/>
    </source>
</evidence>
<evidence type="ECO:0000259" key="4">
    <source>
        <dbReference type="PROSITE" id="PS51077"/>
    </source>
</evidence>
<dbReference type="InterPro" id="IPR029016">
    <property type="entry name" value="GAF-like_dom_sf"/>
</dbReference>
<keyword evidence="1" id="KW-0805">Transcription regulation</keyword>
<dbReference type="Gene3D" id="3.30.450.40">
    <property type="match status" value="1"/>
</dbReference>
<keyword evidence="7" id="KW-1185">Reference proteome</keyword>
<gene>
    <name evidence="6" type="ORF">SAMN05421835_10487</name>
</gene>
<sequence>MAKTTLGSVDNALQLVRLLAQHRALRLSEVADLLAVAPSTAHRLLNSLRAQGFAVQETRNGPYRPGPVLREIGLAAVHRLDVRQVARPVLEQLWTQTGETVSLGVLEGREIRFVDGIESTRTVRVGNRTGVCIPAHCTAAGKAIMAVLPEAEFERRFAGRGLERRTEASIQSWPDLTRELAAIRKAGFALNVEEGESGVCAVGAAVRDATGVPVASVNVVLPSSRMPTKRVGRALAGKVVAAAGAVSAALRSGG</sequence>
<evidence type="ECO:0000256" key="2">
    <source>
        <dbReference type="ARBA" id="ARBA00023125"/>
    </source>
</evidence>
<dbReference type="Gene3D" id="1.10.10.10">
    <property type="entry name" value="Winged helix-like DNA-binding domain superfamily/Winged helix DNA-binding domain"/>
    <property type="match status" value="1"/>
</dbReference>
<keyword evidence="2 6" id="KW-0238">DNA-binding</keyword>
<organism evidence="6 7">
    <name type="scientific">Amycolatopsis sacchari</name>
    <dbReference type="NCBI Taxonomy" id="115433"/>
    <lineage>
        <taxon>Bacteria</taxon>
        <taxon>Bacillati</taxon>
        <taxon>Actinomycetota</taxon>
        <taxon>Actinomycetes</taxon>
        <taxon>Pseudonocardiales</taxon>
        <taxon>Pseudonocardiaceae</taxon>
        <taxon>Amycolatopsis</taxon>
    </lineage>
</organism>
<dbReference type="InterPro" id="IPR036388">
    <property type="entry name" value="WH-like_DNA-bd_sf"/>
</dbReference>
<dbReference type="SMART" id="SM00346">
    <property type="entry name" value="HTH_ICLR"/>
    <property type="match status" value="1"/>
</dbReference>
<dbReference type="PROSITE" id="PS51077">
    <property type="entry name" value="HTH_ICLR"/>
    <property type="match status" value="1"/>
</dbReference>
<accession>A0A1I3PXZ6</accession>
<keyword evidence="3" id="KW-0804">Transcription</keyword>
<dbReference type="STRING" id="115433.SAMN05421835_10487"/>
<dbReference type="OrthoDB" id="7274111at2"/>
<dbReference type="GO" id="GO:0045892">
    <property type="term" value="P:negative regulation of DNA-templated transcription"/>
    <property type="evidence" value="ECO:0007669"/>
    <property type="project" value="TreeGrafter"/>
</dbReference>
<dbReference type="PANTHER" id="PTHR30136">
    <property type="entry name" value="HELIX-TURN-HELIX TRANSCRIPTIONAL REGULATOR, ICLR FAMILY"/>
    <property type="match status" value="1"/>
</dbReference>
<evidence type="ECO:0000256" key="3">
    <source>
        <dbReference type="ARBA" id="ARBA00023163"/>
    </source>
</evidence>
<reference evidence="6 7" key="1">
    <citation type="submission" date="2016-10" db="EMBL/GenBank/DDBJ databases">
        <authorList>
            <person name="de Groot N.N."/>
        </authorList>
    </citation>
    <scope>NUCLEOTIDE SEQUENCE [LARGE SCALE GENOMIC DNA]</scope>
    <source>
        <strain evidence="6 7">DSM 44468</strain>
    </source>
</reference>
<dbReference type="InterPro" id="IPR005471">
    <property type="entry name" value="Tscrpt_reg_IclR_N"/>
</dbReference>
<dbReference type="Pfam" id="PF09339">
    <property type="entry name" value="HTH_IclR"/>
    <property type="match status" value="1"/>
</dbReference>
<dbReference type="RefSeq" id="WP_091505304.1">
    <property type="nucleotide sequence ID" value="NZ_CBDQZW010000022.1"/>
</dbReference>
<dbReference type="PANTHER" id="PTHR30136:SF24">
    <property type="entry name" value="HTH-TYPE TRANSCRIPTIONAL REPRESSOR ALLR"/>
    <property type="match status" value="1"/>
</dbReference>
<evidence type="ECO:0000259" key="5">
    <source>
        <dbReference type="PROSITE" id="PS51078"/>
    </source>
</evidence>
<dbReference type="SUPFAM" id="SSF46785">
    <property type="entry name" value="Winged helix' DNA-binding domain"/>
    <property type="match status" value="1"/>
</dbReference>
<feature type="domain" description="HTH iclR-type" evidence="4">
    <location>
        <begin position="6"/>
        <end position="67"/>
    </location>
</feature>
<proteinExistence type="predicted"/>
<dbReference type="GO" id="GO:0003677">
    <property type="term" value="F:DNA binding"/>
    <property type="evidence" value="ECO:0007669"/>
    <property type="project" value="UniProtKB-KW"/>
</dbReference>
<dbReference type="Proteomes" id="UP000199025">
    <property type="component" value="Unassembled WGS sequence"/>
</dbReference>
<dbReference type="InterPro" id="IPR036390">
    <property type="entry name" value="WH_DNA-bd_sf"/>
</dbReference>
<dbReference type="AlphaFoldDB" id="A0A1I3PXZ6"/>
<name>A0A1I3PXZ6_9PSEU</name>
<dbReference type="EMBL" id="FORP01000004">
    <property type="protein sequence ID" value="SFJ26202.1"/>
    <property type="molecule type" value="Genomic_DNA"/>
</dbReference>
<evidence type="ECO:0000313" key="6">
    <source>
        <dbReference type="EMBL" id="SFJ26202.1"/>
    </source>
</evidence>
<dbReference type="GO" id="GO:0003700">
    <property type="term" value="F:DNA-binding transcription factor activity"/>
    <property type="evidence" value="ECO:0007669"/>
    <property type="project" value="TreeGrafter"/>
</dbReference>